<evidence type="ECO:0000313" key="6">
    <source>
        <dbReference type="EMBL" id="XBH16079.1"/>
    </source>
</evidence>
<keyword evidence="2 5" id="KW-0812">Transmembrane</keyword>
<dbReference type="EC" id="2.1.1.334" evidence="6"/>
<evidence type="ECO:0000256" key="5">
    <source>
        <dbReference type="SAM" id="Phobius"/>
    </source>
</evidence>
<comment type="subcellular location">
    <subcellularLocation>
        <location evidence="1">Endomembrane system</location>
        <topology evidence="1">Multi-pass membrane protein</topology>
    </subcellularLocation>
</comment>
<proteinExistence type="predicted"/>
<organism evidence="6">
    <name type="scientific">Telmatobacter sp. DSM 110680</name>
    <dbReference type="NCBI Taxonomy" id="3036704"/>
    <lineage>
        <taxon>Bacteria</taxon>
        <taxon>Pseudomonadati</taxon>
        <taxon>Acidobacteriota</taxon>
        <taxon>Terriglobia</taxon>
        <taxon>Terriglobales</taxon>
        <taxon>Acidobacteriaceae</taxon>
        <taxon>Telmatobacter</taxon>
    </lineage>
</organism>
<dbReference type="InterPro" id="IPR007318">
    <property type="entry name" value="Phopholipid_MeTrfase"/>
</dbReference>
<dbReference type="Gene3D" id="1.20.120.1630">
    <property type="match status" value="1"/>
</dbReference>
<dbReference type="GO" id="GO:0012505">
    <property type="term" value="C:endomembrane system"/>
    <property type="evidence" value="ECO:0007669"/>
    <property type="project" value="UniProtKB-SubCell"/>
</dbReference>
<protein>
    <submittedName>
        <fullName evidence="6">Isoprenylcysteine carboxylmethyltransferase family protein</fullName>
        <ecNumber evidence="6">2.1.1.100</ecNumber>
        <ecNumber evidence="6">2.1.1.334</ecNumber>
    </submittedName>
</protein>
<keyword evidence="4 5" id="KW-0472">Membrane</keyword>
<keyword evidence="3 5" id="KW-1133">Transmembrane helix</keyword>
<dbReference type="EC" id="2.1.1.100" evidence="6"/>
<keyword evidence="6" id="KW-0489">Methyltransferase</keyword>
<dbReference type="GO" id="GO:0032259">
    <property type="term" value="P:methylation"/>
    <property type="evidence" value="ECO:0007669"/>
    <property type="project" value="UniProtKB-KW"/>
</dbReference>
<feature type="transmembrane region" description="Helical" evidence="5">
    <location>
        <begin position="6"/>
        <end position="24"/>
    </location>
</feature>
<keyword evidence="6" id="KW-0808">Transferase</keyword>
<dbReference type="GO" id="GO:0004671">
    <property type="term" value="F:protein C-terminal S-isoprenylcysteine carboxyl O-methyltransferase activity"/>
    <property type="evidence" value="ECO:0007669"/>
    <property type="project" value="UniProtKB-EC"/>
</dbReference>
<dbReference type="AlphaFoldDB" id="A0AAU7DEG7"/>
<dbReference type="EMBL" id="CP121196">
    <property type="protein sequence ID" value="XBH16079.1"/>
    <property type="molecule type" value="Genomic_DNA"/>
</dbReference>
<accession>A0AAU7DEG7</accession>
<gene>
    <name evidence="6" type="ORF">P8935_16065</name>
</gene>
<name>A0AAU7DEG7_9BACT</name>
<dbReference type="PANTHER" id="PTHR12714:SF9">
    <property type="entry name" value="PROTEIN-S-ISOPRENYLCYSTEINE O-METHYLTRANSFERASE"/>
    <property type="match status" value="1"/>
</dbReference>
<evidence type="ECO:0000256" key="2">
    <source>
        <dbReference type="ARBA" id="ARBA00022692"/>
    </source>
</evidence>
<feature type="transmembrane region" description="Helical" evidence="5">
    <location>
        <begin position="80"/>
        <end position="110"/>
    </location>
</feature>
<feature type="transmembrane region" description="Helical" evidence="5">
    <location>
        <begin position="31"/>
        <end position="52"/>
    </location>
</feature>
<dbReference type="RefSeq" id="WP_348261310.1">
    <property type="nucleotide sequence ID" value="NZ_CP121196.1"/>
</dbReference>
<dbReference type="PANTHER" id="PTHR12714">
    <property type="entry name" value="PROTEIN-S ISOPRENYLCYSTEINE O-METHYLTRANSFERASE"/>
    <property type="match status" value="1"/>
</dbReference>
<sequence>MKIPIPALVVPVVCLLLYFFVPGLRQRPWTTLRIAGGIVAIAGYFLFIAARLQLGRSFSVSPQAKQLVTHGLYARIRNPIYVFVGVMWLGVIVALHLYWLFVPFVMLLVLQLIRSDREAKVLQEKFGQTYLIYRKQTWF</sequence>
<dbReference type="Pfam" id="PF04191">
    <property type="entry name" value="PEMT"/>
    <property type="match status" value="1"/>
</dbReference>
<evidence type="ECO:0000256" key="3">
    <source>
        <dbReference type="ARBA" id="ARBA00022989"/>
    </source>
</evidence>
<evidence type="ECO:0000256" key="1">
    <source>
        <dbReference type="ARBA" id="ARBA00004127"/>
    </source>
</evidence>
<reference evidence="6" key="1">
    <citation type="submission" date="2023-03" db="EMBL/GenBank/DDBJ databases">
        <title>Edaphobacter sp.</title>
        <authorList>
            <person name="Huber K.J."/>
            <person name="Papendorf J."/>
            <person name="Pilke C."/>
            <person name="Bunk B."/>
            <person name="Sproeer C."/>
            <person name="Pester M."/>
        </authorList>
    </citation>
    <scope>NUCLEOTIDE SEQUENCE</scope>
    <source>
        <strain evidence="6">DSM 110680</strain>
    </source>
</reference>
<evidence type="ECO:0000256" key="4">
    <source>
        <dbReference type="ARBA" id="ARBA00023136"/>
    </source>
</evidence>